<name>A0A6I2UN64_9FIRM</name>
<dbReference type="SUPFAM" id="SSF51445">
    <property type="entry name" value="(Trans)glycosidases"/>
    <property type="match status" value="1"/>
</dbReference>
<dbReference type="RefSeq" id="WP_154619398.1">
    <property type="nucleotide sequence ID" value="NZ_JBQHVT010000006.1"/>
</dbReference>
<dbReference type="InterPro" id="IPR013785">
    <property type="entry name" value="Aldolase_TIM"/>
</dbReference>
<dbReference type="Gene3D" id="3.20.20.70">
    <property type="entry name" value="Aldolase class I"/>
    <property type="match status" value="1"/>
</dbReference>
<dbReference type="InterPro" id="IPR043894">
    <property type="entry name" value="MupG_C"/>
</dbReference>
<evidence type="ECO:0000313" key="4">
    <source>
        <dbReference type="Proteomes" id="UP000430222"/>
    </source>
</evidence>
<dbReference type="InterPro" id="IPR043797">
    <property type="entry name" value="MupG_N"/>
</dbReference>
<dbReference type="Gene3D" id="2.40.100.10">
    <property type="entry name" value="Cyclophilin-like"/>
    <property type="match status" value="1"/>
</dbReference>
<feature type="domain" description="6-phospho-N-acetylmuramidase C-terminal" evidence="1">
    <location>
        <begin position="255"/>
        <end position="356"/>
    </location>
</feature>
<evidence type="ECO:0000259" key="1">
    <source>
        <dbReference type="Pfam" id="PF05913"/>
    </source>
</evidence>
<dbReference type="Proteomes" id="UP000430222">
    <property type="component" value="Unassembled WGS sequence"/>
</dbReference>
<evidence type="ECO:0000259" key="2">
    <source>
        <dbReference type="Pfam" id="PF19200"/>
    </source>
</evidence>
<dbReference type="Pfam" id="PF05913">
    <property type="entry name" value="MupG_C"/>
    <property type="match status" value="1"/>
</dbReference>
<dbReference type="PANTHER" id="PTHR38435:SF2">
    <property type="entry name" value="DUF871 DOMAIN-CONTAINING PROTEIN"/>
    <property type="match status" value="1"/>
</dbReference>
<gene>
    <name evidence="3" type="ORF">FYJ78_00165</name>
</gene>
<dbReference type="SUPFAM" id="SSF50891">
    <property type="entry name" value="Cyclophilin-like"/>
    <property type="match status" value="1"/>
</dbReference>
<feature type="domain" description="6-phospho-N-acetylmuramidase N-terminal" evidence="2">
    <location>
        <begin position="4"/>
        <end position="236"/>
    </location>
</feature>
<protein>
    <submittedName>
        <fullName evidence="3">DUF871 domain-containing protein</fullName>
    </submittedName>
</protein>
<dbReference type="AlphaFoldDB" id="A0A6I2UN64"/>
<sequence length="359" mass="39923">MENGISIYPGLDNTLAQNLQLIQQAAACGIRRLFTSLHIPETDPGRLKKELAQILKAARRCDMEIISDISPATMELLGIREFSPSAFRMLGITTLRLDYGFGLEEITALSRNRQGIRIQLNASTITGKILSALVELHANFGQIDALHNFYPRRGTGLSEEFLVRKTSMLHKLGIRTGAFVPCAQGRRGPLREGLPTLEEHREEDAGLAARHLVALGIDSVFLADSLPSMRELQAIAALRDDAIVLQGRMITKDPVQQQLLRHTFTARADEARDAVRAQESRSILKQFGADISPDHTDPRPAGAITIDNRNYRRYMGELQIIRNAQPADPRVNVPAVISQSDQKLIPYITPGRKFSFLFD</sequence>
<keyword evidence="4" id="KW-1185">Reference proteome</keyword>
<reference evidence="3 4" key="1">
    <citation type="submission" date="2019-08" db="EMBL/GenBank/DDBJ databases">
        <title>In-depth cultivation of the pig gut microbiome towards novel bacterial diversity and tailored functional studies.</title>
        <authorList>
            <person name="Wylensek D."/>
            <person name="Hitch T.C.A."/>
            <person name="Clavel T."/>
        </authorList>
    </citation>
    <scope>NUCLEOTIDE SEQUENCE [LARGE SCALE GENOMIC DNA]</scope>
    <source>
        <strain evidence="4">WCA-380-WT-3B3</strain>
    </source>
</reference>
<comment type="caution">
    <text evidence="3">The sequence shown here is derived from an EMBL/GenBank/DDBJ whole genome shotgun (WGS) entry which is preliminary data.</text>
</comment>
<dbReference type="Pfam" id="PF19200">
    <property type="entry name" value="MupG_N"/>
    <property type="match status" value="1"/>
</dbReference>
<dbReference type="InterPro" id="IPR017853">
    <property type="entry name" value="GH"/>
</dbReference>
<dbReference type="InterPro" id="IPR029000">
    <property type="entry name" value="Cyclophilin-like_dom_sf"/>
</dbReference>
<evidence type="ECO:0000313" key="3">
    <source>
        <dbReference type="EMBL" id="MSV23633.1"/>
    </source>
</evidence>
<dbReference type="EMBL" id="VUNL01000001">
    <property type="protein sequence ID" value="MSV23633.1"/>
    <property type="molecule type" value="Genomic_DNA"/>
</dbReference>
<accession>A0A6I2UN64</accession>
<dbReference type="InterPro" id="IPR008589">
    <property type="entry name" value="MupG"/>
</dbReference>
<proteinExistence type="predicted"/>
<organism evidence="3 4">
    <name type="scientific">Selenomonas montiformis</name>
    <dbReference type="NCBI Taxonomy" id="2652285"/>
    <lineage>
        <taxon>Bacteria</taxon>
        <taxon>Bacillati</taxon>
        <taxon>Bacillota</taxon>
        <taxon>Negativicutes</taxon>
        <taxon>Selenomonadales</taxon>
        <taxon>Selenomonadaceae</taxon>
        <taxon>Selenomonas</taxon>
    </lineage>
</organism>
<dbReference type="PANTHER" id="PTHR38435">
    <property type="match status" value="1"/>
</dbReference>